<sequence length="66" mass="7400">MRGYFPSGFRNGGKGGVNPFYLHQISWLNAPPPEPLTEAQKEEISEFLSTHFIGFFSKDAGEPKKN</sequence>
<dbReference type="AlphaFoldDB" id="A0A2M6K952"/>
<organism evidence="1 2">
    <name type="scientific">Candidatus Falkowbacteria bacterium CG11_big_fil_rev_8_21_14_0_20_39_10</name>
    <dbReference type="NCBI Taxonomy" id="1974570"/>
    <lineage>
        <taxon>Bacteria</taxon>
        <taxon>Candidatus Falkowiibacteriota</taxon>
    </lineage>
</organism>
<comment type="caution">
    <text evidence="1">The sequence shown here is derived from an EMBL/GenBank/DDBJ whole genome shotgun (WGS) entry which is preliminary data.</text>
</comment>
<dbReference type="Proteomes" id="UP000230869">
    <property type="component" value="Unassembled WGS sequence"/>
</dbReference>
<evidence type="ECO:0000313" key="1">
    <source>
        <dbReference type="EMBL" id="PIR13260.1"/>
    </source>
</evidence>
<protein>
    <submittedName>
        <fullName evidence="1">Uncharacterized protein</fullName>
    </submittedName>
</protein>
<gene>
    <name evidence="1" type="ORF">COV49_02870</name>
</gene>
<reference evidence="1 2" key="1">
    <citation type="submission" date="2017-09" db="EMBL/GenBank/DDBJ databases">
        <title>Depth-based differentiation of microbial function through sediment-hosted aquifers and enrichment of novel symbionts in the deep terrestrial subsurface.</title>
        <authorList>
            <person name="Probst A.J."/>
            <person name="Ladd B."/>
            <person name="Jarett J.K."/>
            <person name="Geller-Mcgrath D.E."/>
            <person name="Sieber C.M."/>
            <person name="Emerson J.B."/>
            <person name="Anantharaman K."/>
            <person name="Thomas B.C."/>
            <person name="Malmstrom R."/>
            <person name="Stieglmeier M."/>
            <person name="Klingl A."/>
            <person name="Woyke T."/>
            <person name="Ryan C.M."/>
            <person name="Banfield J.F."/>
        </authorList>
    </citation>
    <scope>NUCLEOTIDE SEQUENCE [LARGE SCALE GENOMIC DNA]</scope>
    <source>
        <strain evidence="1">CG11_big_fil_rev_8_21_14_0_20_39_10</strain>
    </source>
</reference>
<name>A0A2M6K952_9BACT</name>
<dbReference type="EMBL" id="PCWW01000048">
    <property type="protein sequence ID" value="PIR13260.1"/>
    <property type="molecule type" value="Genomic_DNA"/>
</dbReference>
<proteinExistence type="predicted"/>
<evidence type="ECO:0000313" key="2">
    <source>
        <dbReference type="Proteomes" id="UP000230869"/>
    </source>
</evidence>
<accession>A0A2M6K952</accession>